<dbReference type="Pfam" id="PF12796">
    <property type="entry name" value="Ank_2"/>
    <property type="match status" value="2"/>
</dbReference>
<dbReference type="PROSITE" id="PS50297">
    <property type="entry name" value="ANK_REP_REGION"/>
    <property type="match status" value="4"/>
</dbReference>
<gene>
    <name evidence="3" type="ORF">HPG69_017260</name>
</gene>
<accession>A0A7J7ED13</accession>
<feature type="region of interest" description="Disordered" evidence="2">
    <location>
        <begin position="698"/>
        <end position="726"/>
    </location>
</feature>
<dbReference type="EMBL" id="JACDTQ010003641">
    <property type="protein sequence ID" value="KAF5913639.1"/>
    <property type="molecule type" value="Genomic_DNA"/>
</dbReference>
<evidence type="ECO:0000313" key="3">
    <source>
        <dbReference type="EMBL" id="KAF5913639.1"/>
    </source>
</evidence>
<dbReference type="InterPro" id="IPR036770">
    <property type="entry name" value="Ankyrin_rpt-contain_sf"/>
</dbReference>
<dbReference type="PANTHER" id="PTHR24176">
    <property type="entry name" value="ANKYRIN REPEAT DOMAIN-CONTAINING PROTEIN 31-RELATED"/>
    <property type="match status" value="1"/>
</dbReference>
<feature type="compositionally biased region" description="Polar residues" evidence="2">
    <location>
        <begin position="509"/>
        <end position="525"/>
    </location>
</feature>
<reference evidence="3 4" key="1">
    <citation type="journal article" date="2020" name="Mol. Biol. Evol.">
        <title>Interspecific Gene Flow and the Evolution of Specialization in Black and White Rhinoceros.</title>
        <authorList>
            <person name="Moodley Y."/>
            <person name="Westbury M.V."/>
            <person name="Russo I.M."/>
            <person name="Gopalakrishnan S."/>
            <person name="Rakotoarivelo A."/>
            <person name="Olsen R.A."/>
            <person name="Prost S."/>
            <person name="Tunstall T."/>
            <person name="Ryder O.A."/>
            <person name="Dalen L."/>
            <person name="Bruford M.W."/>
        </authorList>
    </citation>
    <scope>NUCLEOTIDE SEQUENCE [LARGE SCALE GENOMIC DNA]</scope>
    <source>
        <strain evidence="3">SBR-YM</strain>
        <tissue evidence="3">Skin</tissue>
    </source>
</reference>
<feature type="repeat" description="ANK" evidence="1">
    <location>
        <begin position="164"/>
        <end position="196"/>
    </location>
</feature>
<evidence type="ECO:0000256" key="1">
    <source>
        <dbReference type="PROSITE-ProRule" id="PRU00023"/>
    </source>
</evidence>
<feature type="repeat" description="ANK" evidence="1">
    <location>
        <begin position="197"/>
        <end position="229"/>
    </location>
</feature>
<dbReference type="InterPro" id="IPR042334">
    <property type="entry name" value="ANKRD31"/>
</dbReference>
<dbReference type="SMART" id="SM00248">
    <property type="entry name" value="ANK"/>
    <property type="match status" value="5"/>
</dbReference>
<dbReference type="Gene3D" id="1.25.40.20">
    <property type="entry name" value="Ankyrin repeat-containing domain"/>
    <property type="match status" value="3"/>
</dbReference>
<dbReference type="SUPFAM" id="SSF48403">
    <property type="entry name" value="Ankyrin repeat"/>
    <property type="match status" value="1"/>
</dbReference>
<evidence type="ECO:0000313" key="4">
    <source>
        <dbReference type="Proteomes" id="UP000551758"/>
    </source>
</evidence>
<proteinExistence type="predicted"/>
<dbReference type="Proteomes" id="UP000551758">
    <property type="component" value="Unassembled WGS sequence"/>
</dbReference>
<organism evidence="3 4">
    <name type="scientific">Diceros bicornis minor</name>
    <name type="common">South-central black rhinoceros</name>
    <dbReference type="NCBI Taxonomy" id="77932"/>
    <lineage>
        <taxon>Eukaryota</taxon>
        <taxon>Metazoa</taxon>
        <taxon>Chordata</taxon>
        <taxon>Craniata</taxon>
        <taxon>Vertebrata</taxon>
        <taxon>Euteleostomi</taxon>
        <taxon>Mammalia</taxon>
        <taxon>Eutheria</taxon>
        <taxon>Laurasiatheria</taxon>
        <taxon>Perissodactyla</taxon>
        <taxon>Rhinocerotidae</taxon>
        <taxon>Diceros</taxon>
    </lineage>
</organism>
<keyword evidence="4" id="KW-1185">Reference proteome</keyword>
<dbReference type="InterPro" id="IPR002110">
    <property type="entry name" value="Ankyrin_rpt"/>
</dbReference>
<evidence type="ECO:0000256" key="2">
    <source>
        <dbReference type="SAM" id="MobiDB-lite"/>
    </source>
</evidence>
<dbReference type="PROSITE" id="PS50088">
    <property type="entry name" value="ANK_REPEAT"/>
    <property type="match status" value="4"/>
</dbReference>
<feature type="region of interest" description="Disordered" evidence="2">
    <location>
        <begin position="499"/>
        <end position="525"/>
    </location>
</feature>
<feature type="repeat" description="ANK" evidence="1">
    <location>
        <begin position="856"/>
        <end position="888"/>
    </location>
</feature>
<comment type="caution">
    <text evidence="3">The sequence shown here is derived from an EMBL/GenBank/DDBJ whole genome shotgun (WGS) entry which is preliminary data.</text>
</comment>
<protein>
    <recommendedName>
        <fullName evidence="5">Ankyrin repeat domain-containing protein 31</fullName>
    </recommendedName>
</protein>
<evidence type="ECO:0008006" key="5">
    <source>
        <dbReference type="Google" id="ProtNLM"/>
    </source>
</evidence>
<feature type="region of interest" description="Disordered" evidence="2">
    <location>
        <begin position="355"/>
        <end position="381"/>
    </location>
</feature>
<feature type="compositionally biased region" description="Basic and acidic residues" evidence="2">
    <location>
        <begin position="698"/>
        <end position="719"/>
    </location>
</feature>
<dbReference type="AlphaFoldDB" id="A0A7J7ED13"/>
<dbReference type="PRINTS" id="PR01415">
    <property type="entry name" value="ANKYRIN"/>
</dbReference>
<dbReference type="PANTHER" id="PTHR24176:SF14">
    <property type="entry name" value="ANKYRIN REPEAT DOMAIN-CONTAINING PROTEIN 31"/>
    <property type="match status" value="1"/>
</dbReference>
<name>A0A7J7ED13_DICBM</name>
<feature type="repeat" description="ANK" evidence="1">
    <location>
        <begin position="889"/>
        <end position="921"/>
    </location>
</feature>
<sequence>MLFDQDTSLRSEFSLHPGISGTCEGTPSPEIQLGFKLQEDPQAQMSENKTMPVLSEDAVLRGLRLKIQKFCRIQKRMQDLALMIKGKRKNMHSSRLKSGEQIRKNKKLARRKEKMKMNKISLSIINRRNVFGENLLYKAALHNDADLVHHCIKKGANVNQPSYAGWTALHEASVGGFYQTASELLKGGADVNIKGMYQITPLHDAVMNGHYKVAELLLLNGADPLFRSDNGKCALDEAKDSCMKRLLERYIPKHQKHFISAQKDSTDPLDVEDAHQHKKPKFNSKNCIGFVCDENSNRQKPEHVKVSKGSKEVLFIKKEDVYEHYQKDPQNTKFGKSKHKESTVNHIYSTGLRKDNLHNVKDPSTNVSKDKGRRNTRHERTQGVDAIQESNPRKTIAVSSSRRINRLVTQPQRILQTLYDLPEESCKPSSPALSSLKNGLGNNIKACSVSKETRSQSLDVSDNQEIKFLELESIDQAEAVSFSGFSLHKEIKLPLDITDQQPHTHKEQQQISPYKSGENSNSGQKVESLNKWENSFLSFIKENFNNDDGYCCTSEKTVTSKMVKCSTGCKNHCNYKESITNGEEKDFHQSLPSGDHFSQENELKAGGLTILPRQKDVNFSDSDNIIVSEQHVANYEQCIYGTSFDHSHGNPECTSLACTRTLLTHGVSKLTSHVELFRRPQDCRPRTPTPLIKEIDTHTVEKVNNKEDTERNYTDKGEKTSSSNEPLSTVVHSQVMETTTVEKRRQDFLESKTIHNIDFHSSDNINKELANVPQLSQREEKEISHKPVEELTNNINGDKSTVRNCEEKKEKDSEIHMPPNIQEHKKVQKFRKRQSFLKATCRQEMKTAGINKRTARGESRLHLAARRGNLSLVKALIESGANVNLKDNAGWTPLHEASSEGSDDIIVELLKAGADVNCENLDGILPLHDAVANNHLKVQCTPD</sequence>
<keyword evidence="1" id="KW-0040">ANK repeat</keyword>